<keyword evidence="1" id="KW-0472">Membrane</keyword>
<feature type="transmembrane region" description="Helical" evidence="1">
    <location>
        <begin position="12"/>
        <end position="42"/>
    </location>
</feature>
<proteinExistence type="predicted"/>
<dbReference type="AlphaFoldDB" id="A0A813UCP3"/>
<dbReference type="Proteomes" id="UP000681722">
    <property type="component" value="Unassembled WGS sequence"/>
</dbReference>
<gene>
    <name evidence="2" type="ORF">GPM918_LOCUS4699</name>
    <name evidence="3" type="ORF">SRO942_LOCUS4695</name>
</gene>
<keyword evidence="4" id="KW-1185">Reference proteome</keyword>
<keyword evidence="1" id="KW-1133">Transmembrane helix</keyword>
<evidence type="ECO:0000313" key="4">
    <source>
        <dbReference type="Proteomes" id="UP000663829"/>
    </source>
</evidence>
<keyword evidence="1" id="KW-0812">Transmembrane</keyword>
<sequence length="272" mass="30390">MFLSTLSTITTILPVSLLIGIAILCVSLTAFCILITYFVVVIHRSYPISSDKSILLSQILPVLKKTSRKRRRYTFGKSKTSLEQINNGFDHPSTSHDAVDQFSYDKEIQCPTTDMFSTDSLTITSRSHALSQSTVASENKIAFEVENKTTLMQLQSSKENLAEFFLNNSTLNKISPSKMPMLPCIKLRMPNDTLELSRITITKAPQSLHDTSKRSIIKDIARMEVDENSITVTTSAAPSQNDAQTRQIQKHRTLPFSINSCDSQFSKDSLAD</sequence>
<dbReference type="EMBL" id="CAJOBC010000643">
    <property type="protein sequence ID" value="CAF3610562.1"/>
    <property type="molecule type" value="Genomic_DNA"/>
</dbReference>
<comment type="caution">
    <text evidence="2">The sequence shown here is derived from an EMBL/GenBank/DDBJ whole genome shotgun (WGS) entry which is preliminary data.</text>
</comment>
<evidence type="ECO:0000313" key="2">
    <source>
        <dbReference type="EMBL" id="CAF0824053.1"/>
    </source>
</evidence>
<name>A0A813UCP3_9BILA</name>
<evidence type="ECO:0000313" key="3">
    <source>
        <dbReference type="EMBL" id="CAF3610562.1"/>
    </source>
</evidence>
<protein>
    <submittedName>
        <fullName evidence="2">Uncharacterized protein</fullName>
    </submittedName>
</protein>
<accession>A0A813UCP3</accession>
<reference evidence="2" key="1">
    <citation type="submission" date="2021-02" db="EMBL/GenBank/DDBJ databases">
        <authorList>
            <person name="Nowell W R."/>
        </authorList>
    </citation>
    <scope>NUCLEOTIDE SEQUENCE</scope>
</reference>
<organism evidence="2 4">
    <name type="scientific">Didymodactylos carnosus</name>
    <dbReference type="NCBI Taxonomy" id="1234261"/>
    <lineage>
        <taxon>Eukaryota</taxon>
        <taxon>Metazoa</taxon>
        <taxon>Spiralia</taxon>
        <taxon>Gnathifera</taxon>
        <taxon>Rotifera</taxon>
        <taxon>Eurotatoria</taxon>
        <taxon>Bdelloidea</taxon>
        <taxon>Philodinida</taxon>
        <taxon>Philodinidae</taxon>
        <taxon>Didymodactylos</taxon>
    </lineage>
</organism>
<dbReference type="EMBL" id="CAJNOQ010000644">
    <property type="protein sequence ID" value="CAF0824053.1"/>
    <property type="molecule type" value="Genomic_DNA"/>
</dbReference>
<dbReference type="Proteomes" id="UP000663829">
    <property type="component" value="Unassembled WGS sequence"/>
</dbReference>
<evidence type="ECO:0000256" key="1">
    <source>
        <dbReference type="SAM" id="Phobius"/>
    </source>
</evidence>